<evidence type="ECO:0000256" key="11">
    <source>
        <dbReference type="ARBA" id="ARBA00023273"/>
    </source>
</evidence>
<dbReference type="STRING" id="121845.A0A3Q0JP13"/>
<keyword evidence="11" id="KW-0966">Cell projection</keyword>
<evidence type="ECO:0000256" key="8">
    <source>
        <dbReference type="ARBA" id="ARBA00023069"/>
    </source>
</evidence>
<evidence type="ECO:0000256" key="2">
    <source>
        <dbReference type="ARBA" id="ARBA00011059"/>
    </source>
</evidence>
<dbReference type="InterPro" id="IPR015943">
    <property type="entry name" value="WD40/YVTN_repeat-like_dom_sf"/>
</dbReference>
<name>A0A3Q0JP13_DIACI</name>
<reference evidence="15" key="1">
    <citation type="submission" date="2025-08" db="UniProtKB">
        <authorList>
            <consortium name="RefSeq"/>
        </authorList>
    </citation>
    <scope>IDENTIFICATION</scope>
</reference>
<dbReference type="GO" id="GO:0036157">
    <property type="term" value="C:outer dynein arm"/>
    <property type="evidence" value="ECO:0007669"/>
    <property type="project" value="TreeGrafter"/>
</dbReference>
<dbReference type="SUPFAM" id="SSF50978">
    <property type="entry name" value="WD40 repeat-like"/>
    <property type="match status" value="1"/>
</dbReference>
<evidence type="ECO:0000256" key="9">
    <source>
        <dbReference type="ARBA" id="ARBA00023175"/>
    </source>
</evidence>
<dbReference type="GO" id="GO:0045503">
    <property type="term" value="F:dynein light chain binding"/>
    <property type="evidence" value="ECO:0007669"/>
    <property type="project" value="TreeGrafter"/>
</dbReference>
<keyword evidence="7" id="KW-0243">Dynein</keyword>
<dbReference type="PANTHER" id="PTHR12442:SF7">
    <property type="entry name" value="DYNEIN AXONEMAL INTERMEDIATE CHAIN 2"/>
    <property type="match status" value="1"/>
</dbReference>
<keyword evidence="8" id="KW-0969">Cilium</keyword>
<sequence>MIEDRVAAEQIGPPEHMFDIQDTLDLEEDFHGELVSTFSDPHELRRPLRHVCWLGHGHVVGAYADTQYRKCWDYATPSYLWDIEISSRPLLTLVLTSAATCIECQDEQSDLLISGHLSGGLALWDVRVGPCPVAQTEPQYDHPEIVTCVQWTLDEGGHEVFSGGSEGSIRWWDTRYLTEPLEVVITDVNSEPMYCRALGVTALEVNTEEPHKYLVGTQSGHVMYGDRMTEFPSERLQVNLDSRVYIGPVYSVERHEDCPDVVVTAGDFRLKLFSDELMHSAIMSLRPEPNLVTWGTWSPSHPAVIHATRDTGHVDTWNLQVKLGQSINTLKVCNEALIVARCRQEGDLLAVGSVKGDLHLIRYTDNTFLGDEEDEVFLDDLLGRECGREKQVTERAAHLGLTNSQIKVKVVDEKSLSDISIRTSEISASSASRESEEWEDVTGSVTSTKVSSYFDQKSERKVKGAKAEPEGQPEIEGKLEVEAAEVEAKAETKSKSESQRGQGGT</sequence>
<feature type="repeat" description="WD" evidence="12">
    <location>
        <begin position="139"/>
        <end position="175"/>
    </location>
</feature>
<keyword evidence="5" id="KW-0493">Microtubule</keyword>
<dbReference type="GO" id="GO:0036158">
    <property type="term" value="P:outer dynein arm assembly"/>
    <property type="evidence" value="ECO:0007669"/>
    <property type="project" value="TreeGrafter"/>
</dbReference>
<dbReference type="KEGG" id="dci:103522902"/>
<dbReference type="PANTHER" id="PTHR12442">
    <property type="entry name" value="DYNEIN INTERMEDIATE CHAIN"/>
    <property type="match status" value="1"/>
</dbReference>
<keyword evidence="9" id="KW-0505">Motor protein</keyword>
<keyword evidence="14" id="KW-1185">Reference proteome</keyword>
<comment type="subcellular location">
    <subcellularLocation>
        <location evidence="1">Cytoplasm</location>
        <location evidence="1">Cytoskeleton</location>
        <location evidence="1">Cilium axoneme</location>
    </subcellularLocation>
</comment>
<proteinExistence type="inferred from homology"/>
<dbReference type="PaxDb" id="121845-A0A3Q0JP13"/>
<dbReference type="InterPro" id="IPR036322">
    <property type="entry name" value="WD40_repeat_dom_sf"/>
</dbReference>
<dbReference type="PROSITE" id="PS50082">
    <property type="entry name" value="WD_REPEATS_2"/>
    <property type="match status" value="1"/>
</dbReference>
<organism evidence="14 15">
    <name type="scientific">Diaphorina citri</name>
    <name type="common">Asian citrus psyllid</name>
    <dbReference type="NCBI Taxonomy" id="121845"/>
    <lineage>
        <taxon>Eukaryota</taxon>
        <taxon>Metazoa</taxon>
        <taxon>Ecdysozoa</taxon>
        <taxon>Arthropoda</taxon>
        <taxon>Hexapoda</taxon>
        <taxon>Insecta</taxon>
        <taxon>Pterygota</taxon>
        <taxon>Neoptera</taxon>
        <taxon>Paraneoptera</taxon>
        <taxon>Hemiptera</taxon>
        <taxon>Sternorrhyncha</taxon>
        <taxon>Psylloidea</taxon>
        <taxon>Psyllidae</taxon>
        <taxon>Diaphorininae</taxon>
        <taxon>Diaphorina</taxon>
    </lineage>
</organism>
<evidence type="ECO:0000256" key="3">
    <source>
        <dbReference type="ARBA" id="ARBA00022490"/>
    </source>
</evidence>
<dbReference type="RefSeq" id="XP_026688565.1">
    <property type="nucleotide sequence ID" value="XM_026832764.1"/>
</dbReference>
<dbReference type="GO" id="GO:0003341">
    <property type="term" value="P:cilium movement"/>
    <property type="evidence" value="ECO:0007669"/>
    <property type="project" value="TreeGrafter"/>
</dbReference>
<dbReference type="SMART" id="SM00320">
    <property type="entry name" value="WD40"/>
    <property type="match status" value="4"/>
</dbReference>
<evidence type="ECO:0000256" key="12">
    <source>
        <dbReference type="PROSITE-ProRule" id="PRU00221"/>
    </source>
</evidence>
<keyword evidence="6" id="KW-0677">Repeat</keyword>
<dbReference type="GO" id="GO:0005874">
    <property type="term" value="C:microtubule"/>
    <property type="evidence" value="ECO:0007669"/>
    <property type="project" value="UniProtKB-KW"/>
</dbReference>
<protein>
    <submittedName>
        <fullName evidence="15">Dynein intermediate chain 2, axonemal-like</fullName>
    </submittedName>
</protein>
<evidence type="ECO:0000256" key="10">
    <source>
        <dbReference type="ARBA" id="ARBA00023212"/>
    </source>
</evidence>
<dbReference type="AlphaFoldDB" id="A0A3Q0JP13"/>
<evidence type="ECO:0000313" key="14">
    <source>
        <dbReference type="Proteomes" id="UP000079169"/>
    </source>
</evidence>
<evidence type="ECO:0000256" key="7">
    <source>
        <dbReference type="ARBA" id="ARBA00023017"/>
    </source>
</evidence>
<comment type="similarity">
    <text evidence="2">Belongs to the dynein intermediate chain family.</text>
</comment>
<dbReference type="Gene3D" id="2.130.10.10">
    <property type="entry name" value="YVTN repeat-like/Quinoprotein amine dehydrogenase"/>
    <property type="match status" value="1"/>
</dbReference>
<evidence type="ECO:0000313" key="15">
    <source>
        <dbReference type="RefSeq" id="XP_026688565.1"/>
    </source>
</evidence>
<feature type="compositionally biased region" description="Basic and acidic residues" evidence="13">
    <location>
        <begin position="456"/>
        <end position="498"/>
    </location>
</feature>
<accession>A0A3Q0JP13</accession>
<dbReference type="GeneID" id="103522902"/>
<evidence type="ECO:0000256" key="4">
    <source>
        <dbReference type="ARBA" id="ARBA00022574"/>
    </source>
</evidence>
<dbReference type="InterPro" id="IPR001680">
    <property type="entry name" value="WD40_rpt"/>
</dbReference>
<evidence type="ECO:0000256" key="1">
    <source>
        <dbReference type="ARBA" id="ARBA00004430"/>
    </source>
</evidence>
<evidence type="ECO:0000256" key="13">
    <source>
        <dbReference type="SAM" id="MobiDB-lite"/>
    </source>
</evidence>
<gene>
    <name evidence="15" type="primary">LOC103522902</name>
</gene>
<evidence type="ECO:0000256" key="5">
    <source>
        <dbReference type="ARBA" id="ARBA00022701"/>
    </source>
</evidence>
<dbReference type="GO" id="GO:0045504">
    <property type="term" value="F:dynein heavy chain binding"/>
    <property type="evidence" value="ECO:0007669"/>
    <property type="project" value="TreeGrafter"/>
</dbReference>
<feature type="region of interest" description="Disordered" evidence="13">
    <location>
        <begin position="425"/>
        <end position="505"/>
    </location>
</feature>
<dbReference type="InterPro" id="IPR050687">
    <property type="entry name" value="Dynein_IC"/>
</dbReference>
<keyword evidence="4 12" id="KW-0853">WD repeat</keyword>
<feature type="compositionally biased region" description="Low complexity" evidence="13">
    <location>
        <begin position="441"/>
        <end position="452"/>
    </location>
</feature>
<keyword evidence="3" id="KW-0963">Cytoplasm</keyword>
<keyword evidence="10" id="KW-0206">Cytoskeleton</keyword>
<dbReference type="Proteomes" id="UP000079169">
    <property type="component" value="Unplaced"/>
</dbReference>
<evidence type="ECO:0000256" key="6">
    <source>
        <dbReference type="ARBA" id="ARBA00022737"/>
    </source>
</evidence>